<sequence>MLSASRFVSAGCSKVPLGIGCFTLTYPLRQVVRGIPKLRWVRHCGGFLPDNSSSFRKSWPTNWLRAEEENETTGEMGAVPREELHSTVTALTSIIC</sequence>
<reference evidence="1 2" key="1">
    <citation type="submission" date="2021-07" db="EMBL/GenBank/DDBJ databases">
        <authorList>
            <person name="Palmer J.M."/>
        </authorList>
    </citation>
    <scope>NUCLEOTIDE SEQUENCE [LARGE SCALE GENOMIC DNA]</scope>
    <source>
        <strain evidence="1 2">AT_MEX2019</strain>
        <tissue evidence="1">Muscle</tissue>
    </source>
</reference>
<gene>
    <name evidence="1" type="ORF">ATANTOWER_016441</name>
</gene>
<proteinExistence type="predicted"/>
<accession>A0ABU7AHG5</accession>
<protein>
    <submittedName>
        <fullName evidence="1">Uncharacterized protein</fullName>
    </submittedName>
</protein>
<evidence type="ECO:0000313" key="2">
    <source>
        <dbReference type="Proteomes" id="UP001345963"/>
    </source>
</evidence>
<dbReference type="Proteomes" id="UP001345963">
    <property type="component" value="Unassembled WGS sequence"/>
</dbReference>
<keyword evidence="2" id="KW-1185">Reference proteome</keyword>
<evidence type="ECO:0000313" key="1">
    <source>
        <dbReference type="EMBL" id="MED6236935.1"/>
    </source>
</evidence>
<comment type="caution">
    <text evidence="1">The sequence shown here is derived from an EMBL/GenBank/DDBJ whole genome shotgun (WGS) entry which is preliminary data.</text>
</comment>
<dbReference type="EMBL" id="JAHUTI010013236">
    <property type="protein sequence ID" value="MED6236935.1"/>
    <property type="molecule type" value="Genomic_DNA"/>
</dbReference>
<name>A0ABU7AHG5_9TELE</name>
<organism evidence="1 2">
    <name type="scientific">Ataeniobius toweri</name>
    <dbReference type="NCBI Taxonomy" id="208326"/>
    <lineage>
        <taxon>Eukaryota</taxon>
        <taxon>Metazoa</taxon>
        <taxon>Chordata</taxon>
        <taxon>Craniata</taxon>
        <taxon>Vertebrata</taxon>
        <taxon>Euteleostomi</taxon>
        <taxon>Actinopterygii</taxon>
        <taxon>Neopterygii</taxon>
        <taxon>Teleostei</taxon>
        <taxon>Neoteleostei</taxon>
        <taxon>Acanthomorphata</taxon>
        <taxon>Ovalentaria</taxon>
        <taxon>Atherinomorphae</taxon>
        <taxon>Cyprinodontiformes</taxon>
        <taxon>Goodeidae</taxon>
        <taxon>Ataeniobius</taxon>
    </lineage>
</organism>